<feature type="compositionally biased region" description="Polar residues" evidence="1">
    <location>
        <begin position="256"/>
        <end position="266"/>
    </location>
</feature>
<gene>
    <name evidence="2" type="ORF">Acr_27g0000420</name>
</gene>
<sequence>MGPKRGRARMVGRGREGRGATGRGTPIEDVGDQGVASQTQQGVDRGVTSRGSSTRQGAGRGNPTPVVPEAHSGASGRETTPEVPVIPSQFAREVAAAMLEMERTRHEEICIQREATSARFREGMKEFRKMNPPSFDGLGDPVVAGHWLSQIRKIFDTVRITEDDMKVSFASYQLIGEANEWWESIKEAKGVDRDLVNTEAKKCKRFENGLNPSFRLYVISQRIRNFSDLLNCARRVEPKREQRKEFKDSWEPRQMSVGTSSTNSGEVSARRDREITHRDQLGSRRLGHQFQLHHQIRVTQAGSQRVRLFIIGAISQVTFARSAHREYVTIVASKVTFLQIVHKGRILTVELGQCNSRVQDILLIISKGTNNRGTNHISRVSQSLLSEDLEWREGMLLLHPSSFQDREGDMCRVRECREGFMQLLMQQQFHLRLSLL</sequence>
<reference evidence="2 3" key="1">
    <citation type="submission" date="2019-07" db="EMBL/GenBank/DDBJ databases">
        <title>De Novo Assembly of kiwifruit Actinidia rufa.</title>
        <authorList>
            <person name="Sugita-Konishi S."/>
            <person name="Sato K."/>
            <person name="Mori E."/>
            <person name="Abe Y."/>
            <person name="Kisaki G."/>
            <person name="Hamano K."/>
            <person name="Suezawa K."/>
            <person name="Otani M."/>
            <person name="Fukuda T."/>
            <person name="Manabe T."/>
            <person name="Gomi K."/>
            <person name="Tabuchi M."/>
            <person name="Akimitsu K."/>
            <person name="Kataoka I."/>
        </authorList>
    </citation>
    <scope>NUCLEOTIDE SEQUENCE [LARGE SCALE GENOMIC DNA]</scope>
    <source>
        <strain evidence="3">cv. Fuchu</strain>
    </source>
</reference>
<dbReference type="EMBL" id="BJWL01000027">
    <property type="protein sequence ID" value="GFZ18303.1"/>
    <property type="molecule type" value="Genomic_DNA"/>
</dbReference>
<evidence type="ECO:0000256" key="1">
    <source>
        <dbReference type="SAM" id="MobiDB-lite"/>
    </source>
</evidence>
<dbReference type="OrthoDB" id="1936908at2759"/>
<keyword evidence="3" id="KW-1185">Reference proteome</keyword>
<organism evidence="2 3">
    <name type="scientific">Actinidia rufa</name>
    <dbReference type="NCBI Taxonomy" id="165716"/>
    <lineage>
        <taxon>Eukaryota</taxon>
        <taxon>Viridiplantae</taxon>
        <taxon>Streptophyta</taxon>
        <taxon>Embryophyta</taxon>
        <taxon>Tracheophyta</taxon>
        <taxon>Spermatophyta</taxon>
        <taxon>Magnoliopsida</taxon>
        <taxon>eudicotyledons</taxon>
        <taxon>Gunneridae</taxon>
        <taxon>Pentapetalae</taxon>
        <taxon>asterids</taxon>
        <taxon>Ericales</taxon>
        <taxon>Actinidiaceae</taxon>
        <taxon>Actinidia</taxon>
    </lineage>
</organism>
<feature type="region of interest" description="Disordered" evidence="1">
    <location>
        <begin position="1"/>
        <end position="85"/>
    </location>
</feature>
<feature type="region of interest" description="Disordered" evidence="1">
    <location>
        <begin position="241"/>
        <end position="273"/>
    </location>
</feature>
<proteinExistence type="predicted"/>
<evidence type="ECO:0000313" key="2">
    <source>
        <dbReference type="EMBL" id="GFZ18303.1"/>
    </source>
</evidence>
<protein>
    <recommendedName>
        <fullName evidence="4">Retrotransposon gag domain-containing protein</fullName>
    </recommendedName>
</protein>
<dbReference type="PANTHER" id="PTHR34482">
    <property type="entry name" value="DNA DAMAGE-INDUCIBLE PROTEIN 1-LIKE"/>
    <property type="match status" value="1"/>
</dbReference>
<dbReference type="AlphaFoldDB" id="A0A7J0H5C5"/>
<accession>A0A7J0H5C5</accession>
<evidence type="ECO:0008006" key="4">
    <source>
        <dbReference type="Google" id="ProtNLM"/>
    </source>
</evidence>
<dbReference type="PANTHER" id="PTHR34482:SF36">
    <property type="entry name" value="RETROTRANSPOSON GAG DOMAIN-CONTAINING PROTEIN"/>
    <property type="match status" value="1"/>
</dbReference>
<dbReference type="Proteomes" id="UP000585474">
    <property type="component" value="Unassembled WGS sequence"/>
</dbReference>
<comment type="caution">
    <text evidence="2">The sequence shown here is derived from an EMBL/GenBank/DDBJ whole genome shotgun (WGS) entry which is preliminary data.</text>
</comment>
<feature type="compositionally biased region" description="Basic and acidic residues" evidence="1">
    <location>
        <begin position="241"/>
        <end position="251"/>
    </location>
</feature>
<feature type="compositionally biased region" description="Basic residues" evidence="1">
    <location>
        <begin position="1"/>
        <end position="12"/>
    </location>
</feature>
<evidence type="ECO:0000313" key="3">
    <source>
        <dbReference type="Proteomes" id="UP000585474"/>
    </source>
</evidence>
<name>A0A7J0H5C5_9ERIC</name>